<name>A0ABU0DH76_9HYPH</name>
<feature type="signal peptide" evidence="1">
    <location>
        <begin position="1"/>
        <end position="31"/>
    </location>
</feature>
<keyword evidence="1" id="KW-0732">Signal</keyword>
<comment type="caution">
    <text evidence="3">The sequence shown here is derived from an EMBL/GenBank/DDBJ whole genome shotgun (WGS) entry which is preliminary data.</text>
</comment>
<keyword evidence="4" id="KW-1185">Reference proteome</keyword>
<proteinExistence type="predicted"/>
<organism evidence="3 4">
    <name type="scientific">Ancylobacter vacuolatus</name>
    <dbReference type="NCBI Taxonomy" id="223389"/>
    <lineage>
        <taxon>Bacteria</taxon>
        <taxon>Pseudomonadati</taxon>
        <taxon>Pseudomonadota</taxon>
        <taxon>Alphaproteobacteria</taxon>
        <taxon>Hyphomicrobiales</taxon>
        <taxon>Xanthobacteraceae</taxon>
        <taxon>Ancylobacter</taxon>
    </lineage>
</organism>
<dbReference type="PANTHER" id="PTHR30024">
    <property type="entry name" value="ALIPHATIC SULFONATES-BINDING PROTEIN-RELATED"/>
    <property type="match status" value="1"/>
</dbReference>
<dbReference type="SUPFAM" id="SSF53850">
    <property type="entry name" value="Periplasmic binding protein-like II"/>
    <property type="match status" value="1"/>
</dbReference>
<feature type="chain" id="PRO_5046670271" evidence="1">
    <location>
        <begin position="32"/>
        <end position="336"/>
    </location>
</feature>
<accession>A0ABU0DH76</accession>
<dbReference type="Pfam" id="PF09084">
    <property type="entry name" value="NMT1"/>
    <property type="match status" value="1"/>
</dbReference>
<evidence type="ECO:0000256" key="1">
    <source>
        <dbReference type="SAM" id="SignalP"/>
    </source>
</evidence>
<sequence length="336" mass="35537">MIFAGSLAALSRRAVLAAAAGLLAAPLIARAQDASPLGLRVGALKFGTLNWLVETIRAEGFDRREGLALEGVDFASGQATTVALQAGDVDLIVSDWLWALRRTSEGESMRFAPFSSALGAVMVAANGPVKTIDDLRGRRIGVAGGALDKSWLLMRAYGMAKSGIDLARAAEPVYGAPPLVSEQLALGRVDAVLTFWPYAARLDARGFARLIDVREMITGLGIAPVPPLVGFVWRNAVMAEKGAAIAAFLRAAAAANRVLATKDAAWERIRPLMQASDDAEFVRLRDYYRAGIPGSFGEAERASCAKLYEVLAQIGGPELVGPTPGFDRTLFGPVGE</sequence>
<evidence type="ECO:0000259" key="2">
    <source>
        <dbReference type="Pfam" id="PF09084"/>
    </source>
</evidence>
<dbReference type="Proteomes" id="UP001238467">
    <property type="component" value="Unassembled WGS sequence"/>
</dbReference>
<evidence type="ECO:0000313" key="3">
    <source>
        <dbReference type="EMBL" id="MDQ0347780.1"/>
    </source>
</evidence>
<evidence type="ECO:0000313" key="4">
    <source>
        <dbReference type="Proteomes" id="UP001238467"/>
    </source>
</evidence>
<dbReference type="Gene3D" id="3.40.190.10">
    <property type="entry name" value="Periplasmic binding protein-like II"/>
    <property type="match status" value="2"/>
</dbReference>
<reference evidence="3 4" key="1">
    <citation type="submission" date="2023-07" db="EMBL/GenBank/DDBJ databases">
        <title>Genomic Encyclopedia of Type Strains, Phase IV (KMG-IV): sequencing the most valuable type-strain genomes for metagenomic binning, comparative biology and taxonomic classification.</title>
        <authorList>
            <person name="Goeker M."/>
        </authorList>
    </citation>
    <scope>NUCLEOTIDE SEQUENCE [LARGE SCALE GENOMIC DNA]</scope>
    <source>
        <strain evidence="3 4">DSM 1277</strain>
    </source>
</reference>
<dbReference type="RefSeq" id="WP_307060402.1">
    <property type="nucleotide sequence ID" value="NZ_JAUSUH010000004.1"/>
</dbReference>
<dbReference type="PANTHER" id="PTHR30024:SF48">
    <property type="entry name" value="ABC TRANSPORTER SUBSTRATE-BINDING PROTEIN"/>
    <property type="match status" value="1"/>
</dbReference>
<dbReference type="InterPro" id="IPR015168">
    <property type="entry name" value="SsuA/THI5"/>
</dbReference>
<dbReference type="PROSITE" id="PS51318">
    <property type="entry name" value="TAT"/>
    <property type="match status" value="1"/>
</dbReference>
<dbReference type="EMBL" id="JAUSUH010000004">
    <property type="protein sequence ID" value="MDQ0347780.1"/>
    <property type="molecule type" value="Genomic_DNA"/>
</dbReference>
<gene>
    <name evidence="3" type="ORF">J2S76_002207</name>
</gene>
<protein>
    <submittedName>
        <fullName evidence="3">NitT/TauT family transport system substrate-binding protein</fullName>
    </submittedName>
</protein>
<dbReference type="InterPro" id="IPR006311">
    <property type="entry name" value="TAT_signal"/>
</dbReference>
<feature type="domain" description="SsuA/THI5-like" evidence="2">
    <location>
        <begin position="59"/>
        <end position="253"/>
    </location>
</feature>